<feature type="region of interest" description="Disordered" evidence="2">
    <location>
        <begin position="306"/>
        <end position="326"/>
    </location>
</feature>
<organism evidence="5 6">
    <name type="scientific">Halovenus rubra</name>
    <dbReference type="NCBI Taxonomy" id="869890"/>
    <lineage>
        <taxon>Archaea</taxon>
        <taxon>Methanobacteriati</taxon>
        <taxon>Methanobacteriota</taxon>
        <taxon>Stenosarchaea group</taxon>
        <taxon>Halobacteria</taxon>
        <taxon>Halobacteriales</taxon>
        <taxon>Haloarculaceae</taxon>
        <taxon>Halovenus</taxon>
    </lineage>
</organism>
<dbReference type="SUPFAM" id="SSF55326">
    <property type="entry name" value="PurM N-terminal domain-like"/>
    <property type="match status" value="1"/>
</dbReference>
<dbReference type="Gene3D" id="3.30.1330.10">
    <property type="entry name" value="PurM-like, N-terminal domain"/>
    <property type="match status" value="1"/>
</dbReference>
<proteinExistence type="inferred from homology"/>
<evidence type="ECO:0000259" key="4">
    <source>
        <dbReference type="Pfam" id="PF02769"/>
    </source>
</evidence>
<evidence type="ECO:0000259" key="3">
    <source>
        <dbReference type="Pfam" id="PF00586"/>
    </source>
</evidence>
<dbReference type="RefSeq" id="WP_267636762.1">
    <property type="nucleotide sequence ID" value="NZ_JAODIY010000006.1"/>
</dbReference>
<gene>
    <name evidence="5" type="ORF">ACFQJ7_17455</name>
</gene>
<protein>
    <submittedName>
        <fullName evidence="5">AIR synthase-related protein</fullName>
    </submittedName>
</protein>
<evidence type="ECO:0000256" key="2">
    <source>
        <dbReference type="SAM" id="MobiDB-lite"/>
    </source>
</evidence>
<comment type="caution">
    <text evidence="5">The sequence shown here is derived from an EMBL/GenBank/DDBJ whole genome shotgun (WGS) entry which is preliminary data.</text>
</comment>
<dbReference type="SUPFAM" id="SSF56042">
    <property type="entry name" value="PurM C-terminal domain-like"/>
    <property type="match status" value="1"/>
</dbReference>
<feature type="domain" description="PurM-like C-terminal" evidence="4">
    <location>
        <begin position="157"/>
        <end position="312"/>
    </location>
</feature>
<dbReference type="InterPro" id="IPR011854">
    <property type="entry name" value="HypE"/>
</dbReference>
<accession>A0ABD5XCX2</accession>
<dbReference type="InterPro" id="IPR036921">
    <property type="entry name" value="PurM-like_N_sf"/>
</dbReference>
<comment type="similarity">
    <text evidence="1">Belongs to the HypE family.</text>
</comment>
<dbReference type="InterPro" id="IPR010918">
    <property type="entry name" value="PurM-like_C_dom"/>
</dbReference>
<sequence>MPDTGKIDRTFFETVIASRLGATRQDVTKGPAHGVDFGVIDVGDAALALATDPISILPEIGLERAGRFAIRFLLTDVAVSGLAPSHLAVSFSLPPGMTDEEFESVWKAIDRECTDLGISIVTGHTARYEECSLPWVGHGTIMAAGNHEDIIYPDGARPGDVLLVTKGPAVESVGLLTTLFPDLVSLDESTLDTAQSLLDEAKATRDAMAVADTGGVRAMHDATEGGLVGAFHEMAGSAGVQFRIDTDAIPVQPGVRQGADALGLDIWHATSSGTLVIAVQEEKTEAVIETLEARGTSVGIAGRVTDGDGVVLDGSPTDPPSGDASWPVYERLLDEQAEQ</sequence>
<name>A0ABD5XCX2_9EURY</name>
<feature type="domain" description="PurM-like N-terminal" evidence="3">
    <location>
        <begin position="36"/>
        <end position="127"/>
    </location>
</feature>
<dbReference type="InterPro" id="IPR036676">
    <property type="entry name" value="PurM-like_C_sf"/>
</dbReference>
<evidence type="ECO:0000313" key="5">
    <source>
        <dbReference type="EMBL" id="MFC7127783.1"/>
    </source>
</evidence>
<dbReference type="Pfam" id="PF02769">
    <property type="entry name" value="AIRS_C"/>
    <property type="match status" value="1"/>
</dbReference>
<dbReference type="PANTHER" id="PTHR30303">
    <property type="entry name" value="HYDROGENASE ISOENZYMES FORMATION PROTEIN HYPE"/>
    <property type="match status" value="1"/>
</dbReference>
<dbReference type="Pfam" id="PF00586">
    <property type="entry name" value="AIRS"/>
    <property type="match status" value="1"/>
</dbReference>
<evidence type="ECO:0000313" key="6">
    <source>
        <dbReference type="Proteomes" id="UP001596414"/>
    </source>
</evidence>
<dbReference type="EMBL" id="JBHSZQ010000052">
    <property type="protein sequence ID" value="MFC7127783.1"/>
    <property type="molecule type" value="Genomic_DNA"/>
</dbReference>
<reference evidence="5 6" key="1">
    <citation type="journal article" date="2014" name="Int. J. Syst. Evol. Microbiol.">
        <title>Complete genome sequence of Corynebacterium casei LMG S-19264T (=DSM 44701T), isolated from a smear-ripened cheese.</title>
        <authorList>
            <consortium name="US DOE Joint Genome Institute (JGI-PGF)"/>
            <person name="Walter F."/>
            <person name="Albersmeier A."/>
            <person name="Kalinowski J."/>
            <person name="Ruckert C."/>
        </authorList>
    </citation>
    <scope>NUCLEOTIDE SEQUENCE [LARGE SCALE GENOMIC DNA]</scope>
    <source>
        <strain evidence="5 6">CGMCC 4.7215</strain>
    </source>
</reference>
<dbReference type="Gene3D" id="3.90.650.10">
    <property type="entry name" value="PurM-like C-terminal domain"/>
    <property type="match status" value="1"/>
</dbReference>
<dbReference type="Proteomes" id="UP001596414">
    <property type="component" value="Unassembled WGS sequence"/>
</dbReference>
<dbReference type="InterPro" id="IPR016188">
    <property type="entry name" value="PurM-like_N"/>
</dbReference>
<dbReference type="AlphaFoldDB" id="A0ABD5XCX2"/>
<evidence type="ECO:0000256" key="1">
    <source>
        <dbReference type="ARBA" id="ARBA00006243"/>
    </source>
</evidence>
<dbReference type="PIRSF" id="PIRSF005644">
    <property type="entry name" value="Hdrgns_mtr_HypE"/>
    <property type="match status" value="1"/>
</dbReference>
<dbReference type="PANTHER" id="PTHR30303:SF4">
    <property type="entry name" value="HYDROGENASE EXPRESSION_FORMATION PROTEIN HYPE"/>
    <property type="match status" value="1"/>
</dbReference>